<feature type="domain" description="Helicase C-terminal" evidence="6">
    <location>
        <begin position="458"/>
        <end position="620"/>
    </location>
</feature>
<dbReference type="EMBL" id="BMIK01000019">
    <property type="protein sequence ID" value="GGC43069.1"/>
    <property type="molecule type" value="Genomic_DNA"/>
</dbReference>
<dbReference type="PANTHER" id="PTHR11274">
    <property type="entry name" value="RAD25/XP-B DNA REPAIR HELICASE"/>
    <property type="match status" value="1"/>
</dbReference>
<evidence type="ECO:0000256" key="3">
    <source>
        <dbReference type="ARBA" id="ARBA00022806"/>
    </source>
</evidence>
<dbReference type="InterPro" id="IPR014001">
    <property type="entry name" value="Helicase_ATP-bd"/>
</dbReference>
<proteinExistence type="predicted"/>
<comment type="caution">
    <text evidence="7">The sequence shown here is derived from an EMBL/GenBank/DDBJ whole genome shotgun (WGS) entry which is preliminary data.</text>
</comment>
<keyword evidence="8" id="KW-1185">Reference proteome</keyword>
<gene>
    <name evidence="7" type="ORF">GCM10011386_39180</name>
</gene>
<protein>
    <recommendedName>
        <fullName evidence="9">Superfamily II DNA or RNA helicase</fullName>
    </recommendedName>
</protein>
<dbReference type="InterPro" id="IPR001650">
    <property type="entry name" value="Helicase_C-like"/>
</dbReference>
<dbReference type="PROSITE" id="PS51194">
    <property type="entry name" value="HELICASE_CTER"/>
    <property type="match status" value="1"/>
</dbReference>
<dbReference type="InterPro" id="IPR027417">
    <property type="entry name" value="P-loop_NTPase"/>
</dbReference>
<dbReference type="SUPFAM" id="SSF52540">
    <property type="entry name" value="P-loop containing nucleoside triphosphate hydrolases"/>
    <property type="match status" value="1"/>
</dbReference>
<dbReference type="Gene3D" id="3.30.870.10">
    <property type="entry name" value="Endonuclease Chain A"/>
    <property type="match status" value="1"/>
</dbReference>
<feature type="domain" description="Helicase ATP-binding" evidence="5">
    <location>
        <begin position="230"/>
        <end position="397"/>
    </location>
</feature>
<evidence type="ECO:0000256" key="4">
    <source>
        <dbReference type="ARBA" id="ARBA00022840"/>
    </source>
</evidence>
<evidence type="ECO:0000259" key="6">
    <source>
        <dbReference type="PROSITE" id="PS51194"/>
    </source>
</evidence>
<dbReference type="Pfam" id="PF00271">
    <property type="entry name" value="Helicase_C"/>
    <property type="match status" value="1"/>
</dbReference>
<dbReference type="SMART" id="SM00490">
    <property type="entry name" value="HELICc"/>
    <property type="match status" value="1"/>
</dbReference>
<dbReference type="PROSITE" id="PS51192">
    <property type="entry name" value="HELICASE_ATP_BIND_1"/>
    <property type="match status" value="1"/>
</dbReference>
<keyword evidence="2" id="KW-0378">Hydrolase</keyword>
<accession>A0ABQ1MU77</accession>
<dbReference type="Gene3D" id="3.40.50.300">
    <property type="entry name" value="P-loop containing nucleotide triphosphate hydrolases"/>
    <property type="match status" value="2"/>
</dbReference>
<evidence type="ECO:0000313" key="8">
    <source>
        <dbReference type="Proteomes" id="UP000597338"/>
    </source>
</evidence>
<dbReference type="SMART" id="SM00487">
    <property type="entry name" value="DEXDc"/>
    <property type="match status" value="1"/>
</dbReference>
<keyword evidence="1" id="KW-0547">Nucleotide-binding</keyword>
<dbReference type="InterPro" id="IPR050615">
    <property type="entry name" value="ATP-dep_DNA_Helicase"/>
</dbReference>
<evidence type="ECO:0008006" key="9">
    <source>
        <dbReference type="Google" id="ProtNLM"/>
    </source>
</evidence>
<evidence type="ECO:0000256" key="1">
    <source>
        <dbReference type="ARBA" id="ARBA00022741"/>
    </source>
</evidence>
<evidence type="ECO:0000313" key="7">
    <source>
        <dbReference type="EMBL" id="GGC43069.1"/>
    </source>
</evidence>
<reference evidence="8" key="1">
    <citation type="journal article" date="2019" name="Int. J. Syst. Evol. Microbiol.">
        <title>The Global Catalogue of Microorganisms (GCM) 10K type strain sequencing project: providing services to taxonomists for standard genome sequencing and annotation.</title>
        <authorList>
            <consortium name="The Broad Institute Genomics Platform"/>
            <consortium name="The Broad Institute Genome Sequencing Center for Infectious Disease"/>
            <person name="Wu L."/>
            <person name="Ma J."/>
        </authorList>
    </citation>
    <scope>NUCLEOTIDE SEQUENCE [LARGE SCALE GENOMIC DNA]</scope>
    <source>
        <strain evidence="8">CGMCC 1.15342</strain>
    </source>
</reference>
<dbReference type="InterPro" id="IPR006935">
    <property type="entry name" value="Helicase/UvrB_N"/>
</dbReference>
<name>A0ABQ1MU77_9SPHI</name>
<keyword evidence="4" id="KW-0067">ATP-binding</keyword>
<evidence type="ECO:0000256" key="2">
    <source>
        <dbReference type="ARBA" id="ARBA00022801"/>
    </source>
</evidence>
<dbReference type="Pfam" id="PF04851">
    <property type="entry name" value="ResIII"/>
    <property type="match status" value="1"/>
</dbReference>
<keyword evidence="3" id="KW-0347">Helicase</keyword>
<sequence>MRFIINDSLAEKDKNAIVRGLQEQSDEEYEQELLDDLNKLTTTLTKRNQHFFNCLSWLISSNRLQIIAIVPAKNKVGIVHHKFGVFTDERGDQAAFSGSLNFSQYALQYNVENIWCEYSWNESSYTRERIDKMVQLFERTWNGQSSAVRVIPIEQVKTIIHQKFPKKPLKELIEMECELAKEVMEHSTTPEVFKQKLETIIQRLKRDQAANAETDNIEIPNKWQHQDDAIAAFLKHERGVLNMATGTGKTRTSLRICKQLINQSHVDSIIISCDGTDLLHQWYRELLKLITDSNLSWGILRQYGGRKESDKFRINPRHRILLTSRLQLHLGIAKLNVEAANRTLLIHDEVHKLGSEGNRERLINLSHHIRYRLGLSATPEREYDDYGTQFIFDHIGPVIFEFTLEDAIRKGILAPFNYFPVQYRLTGKDKTRLRDVHKRKAAREKAGNPVSDEDFWNELARVYKTAEGKVVAFRSFIAKHPAMLERCIVFVETKEYGEEILEIIHKHHSVFHTYFNEDDSNVLSRFSKGEIECLLTCHRLSEGIDIQSLQNVILLSSSKAKLETIQRIGRCLRTDPHNPEKIANVVDFIRSDDKENKGHMNTDEERQAFLQHLSTIRPDN</sequence>
<organism evidence="7 8">
    <name type="scientific">Parapedobacter defluvii</name>
    <dbReference type="NCBI Taxonomy" id="2045106"/>
    <lineage>
        <taxon>Bacteria</taxon>
        <taxon>Pseudomonadati</taxon>
        <taxon>Bacteroidota</taxon>
        <taxon>Sphingobacteriia</taxon>
        <taxon>Sphingobacteriales</taxon>
        <taxon>Sphingobacteriaceae</taxon>
        <taxon>Parapedobacter</taxon>
    </lineage>
</organism>
<evidence type="ECO:0000259" key="5">
    <source>
        <dbReference type="PROSITE" id="PS51192"/>
    </source>
</evidence>
<dbReference type="PANTHER" id="PTHR11274:SF0">
    <property type="entry name" value="GENERAL TRANSCRIPTION AND DNA REPAIR FACTOR IIH HELICASE SUBUNIT XPB"/>
    <property type="match status" value="1"/>
</dbReference>
<dbReference type="Proteomes" id="UP000597338">
    <property type="component" value="Unassembled WGS sequence"/>
</dbReference>